<evidence type="ECO:0000313" key="1">
    <source>
        <dbReference type="EMBL" id="KAI8424094.1"/>
    </source>
</evidence>
<reference evidence="1 2" key="1">
    <citation type="journal article" date="2022" name="Genome Biol. Evol.">
        <title>The Spruce Budworm Genome: Reconstructing the Evolutionary History of Antifreeze Proteins.</title>
        <authorList>
            <person name="Beliveau C."/>
            <person name="Gagne P."/>
            <person name="Picq S."/>
            <person name="Vernygora O."/>
            <person name="Keeling C.I."/>
            <person name="Pinkney K."/>
            <person name="Doucet D."/>
            <person name="Wen F."/>
            <person name="Johnston J.S."/>
            <person name="Maaroufi H."/>
            <person name="Boyle B."/>
            <person name="Laroche J."/>
            <person name="Dewar K."/>
            <person name="Juretic N."/>
            <person name="Blackburn G."/>
            <person name="Nisole A."/>
            <person name="Brunet B."/>
            <person name="Brandao M."/>
            <person name="Lumley L."/>
            <person name="Duan J."/>
            <person name="Quan G."/>
            <person name="Lucarotti C.J."/>
            <person name="Roe A.D."/>
            <person name="Sperling F.A.H."/>
            <person name="Levesque R.C."/>
            <person name="Cusson M."/>
        </authorList>
    </citation>
    <scope>NUCLEOTIDE SEQUENCE [LARGE SCALE GENOMIC DNA]</scope>
    <source>
        <strain evidence="1">Glfc:IPQL:Cfum</strain>
    </source>
</reference>
<protein>
    <submittedName>
        <fullName evidence="1">Uncharacterized protein</fullName>
    </submittedName>
</protein>
<comment type="caution">
    <text evidence="1">The sequence shown here is derived from an EMBL/GenBank/DDBJ whole genome shotgun (WGS) entry which is preliminary data.</text>
</comment>
<gene>
    <name evidence="1" type="ORF">MSG28_002702</name>
</gene>
<evidence type="ECO:0000313" key="2">
    <source>
        <dbReference type="Proteomes" id="UP001064048"/>
    </source>
</evidence>
<keyword evidence="2" id="KW-1185">Reference proteome</keyword>
<name>A0ACC0JJ24_CHOFU</name>
<proteinExistence type="predicted"/>
<dbReference type="EMBL" id="CM046104">
    <property type="protein sequence ID" value="KAI8424094.1"/>
    <property type="molecule type" value="Genomic_DNA"/>
</dbReference>
<sequence length="625" mass="71046">MTLTLSIWQFYIQPNINFLLVYFKFEQEEMDASVAKLMHSIEKCLLPKLERNCEESKTHKEYLIRKEKLTEEFPVVLDLFGDLDLSQNPALAPGVLSSLLILYEELRIDVPWNADIPQQFPKKLNRLMDVLCEVTFDDLLKKESFYDPQEVFDACMENIHRKLTPDNFKMYPATIEVYCKLVQNIKDYYITVNPQKTLPASLLLIDDYVTAHKTKGLKICAAVLQSISSNGFHNGNYYEVVYASLKNSLTVQYVDVNKLSQACLMELIRLLPAQVKTIKSGDLFVHTLDQLHSESNLLRKANNFKFSKKLIEIHGVNCVKRKKMFNTVMCDNLDTCANVAVAEMLLMSLLEIQMAFSGSVEQWRLPVASHAALGRSRTVTLANILPLSKTDVTNAHCFEEWIKHCWCVWNLKFPSDQNVLSLLLKVMYININNEKLSIKLQEILETLICISAKDDQKKILRSLESREQLTMGESSWQRDFTKSKTRLKKKAIPKLGLPMPPLSEEILEGFPLKMARTAKVQLWSCPVWNIYMHSLLQVVRSVKLTIQQCTNLSAVATVPAGGGAARRTSAIAAGGRRAHSAHTPRAPRAPQTTHIERHRKRAMLPASGARDALSVRKPSSDHLTN</sequence>
<accession>A0ACC0JJ24</accession>
<organism evidence="1 2">
    <name type="scientific">Choristoneura fumiferana</name>
    <name type="common">Spruce budworm moth</name>
    <name type="synonym">Archips fumiferana</name>
    <dbReference type="NCBI Taxonomy" id="7141"/>
    <lineage>
        <taxon>Eukaryota</taxon>
        <taxon>Metazoa</taxon>
        <taxon>Ecdysozoa</taxon>
        <taxon>Arthropoda</taxon>
        <taxon>Hexapoda</taxon>
        <taxon>Insecta</taxon>
        <taxon>Pterygota</taxon>
        <taxon>Neoptera</taxon>
        <taxon>Endopterygota</taxon>
        <taxon>Lepidoptera</taxon>
        <taxon>Glossata</taxon>
        <taxon>Ditrysia</taxon>
        <taxon>Tortricoidea</taxon>
        <taxon>Tortricidae</taxon>
        <taxon>Tortricinae</taxon>
        <taxon>Choristoneura</taxon>
    </lineage>
</organism>
<dbReference type="Proteomes" id="UP001064048">
    <property type="component" value="Chromosome 4"/>
</dbReference>